<gene>
    <name evidence="3" type="ORF">FL622_07740</name>
</gene>
<evidence type="ECO:0000313" key="4">
    <source>
        <dbReference type="Proteomes" id="UP000317155"/>
    </source>
</evidence>
<proteinExistence type="predicted"/>
<dbReference type="InterPro" id="IPR025411">
    <property type="entry name" value="DUF4136"/>
</dbReference>
<evidence type="ECO:0000256" key="1">
    <source>
        <dbReference type="SAM" id="SignalP"/>
    </source>
</evidence>
<feature type="chain" id="PRO_5021941866" evidence="1">
    <location>
        <begin position="21"/>
        <end position="178"/>
    </location>
</feature>
<dbReference type="Proteomes" id="UP000317155">
    <property type="component" value="Unassembled WGS sequence"/>
</dbReference>
<name>A0A550JGY5_9BACT</name>
<comment type="caution">
    <text evidence="3">The sequence shown here is derived from an EMBL/GenBank/DDBJ whole genome shotgun (WGS) entry which is preliminary data.</text>
</comment>
<reference evidence="3 4" key="1">
    <citation type="submission" date="2019-07" db="EMBL/GenBank/DDBJ databases">
        <title>Insights of Desulfuromonas acetexigens electromicrobiology.</title>
        <authorList>
            <person name="Katuri K."/>
            <person name="Sapireddy V."/>
            <person name="Shaw D.R."/>
            <person name="Saikaly P."/>
        </authorList>
    </citation>
    <scope>NUCLEOTIDE SEQUENCE [LARGE SCALE GENOMIC DNA]</scope>
    <source>
        <strain evidence="3 4">2873</strain>
    </source>
</reference>
<accession>A0A550JGY5</accession>
<feature type="domain" description="DUF4136" evidence="2">
    <location>
        <begin position="25"/>
        <end position="176"/>
    </location>
</feature>
<dbReference type="Gene3D" id="3.30.160.670">
    <property type="match status" value="1"/>
</dbReference>
<dbReference type="AlphaFoldDB" id="A0A550JGY5"/>
<organism evidence="3 4">
    <name type="scientific">Trichloromonas acetexigens</name>
    <dbReference type="NCBI Taxonomy" id="38815"/>
    <lineage>
        <taxon>Bacteria</taxon>
        <taxon>Pseudomonadati</taxon>
        <taxon>Thermodesulfobacteriota</taxon>
        <taxon>Desulfuromonadia</taxon>
        <taxon>Desulfuromonadales</taxon>
        <taxon>Trichloromonadaceae</taxon>
        <taxon>Trichloromonas</taxon>
    </lineage>
</organism>
<evidence type="ECO:0000313" key="3">
    <source>
        <dbReference type="EMBL" id="TRO82461.1"/>
    </source>
</evidence>
<dbReference type="RefSeq" id="WP_092057547.1">
    <property type="nucleotide sequence ID" value="NZ_FOJJ01000034.1"/>
</dbReference>
<dbReference type="EMBL" id="VJVV01000004">
    <property type="protein sequence ID" value="TRO82461.1"/>
    <property type="molecule type" value="Genomic_DNA"/>
</dbReference>
<keyword evidence="4" id="KW-1185">Reference proteome</keyword>
<feature type="signal peptide" evidence="1">
    <location>
        <begin position="1"/>
        <end position="20"/>
    </location>
</feature>
<sequence>MKSSRWLPLLLLLVLLAACAKPMSVSSSFDWKADFDGYRTWFWVDGKPALMDALLGDDMTDQFIRRAVTEELTGKGLAVRADEPDLLVRYTTRIREAVAAQPGDLGYSYQWRWIREGVGRGQAESVGRGFLNIELIDRRAGTLVWQGTVSGGITDERDAQGKIPNAVKKIFEQYPPKR</sequence>
<evidence type="ECO:0000259" key="2">
    <source>
        <dbReference type="Pfam" id="PF13590"/>
    </source>
</evidence>
<dbReference type="Pfam" id="PF13590">
    <property type="entry name" value="DUF4136"/>
    <property type="match status" value="1"/>
</dbReference>
<dbReference type="PROSITE" id="PS51257">
    <property type="entry name" value="PROKAR_LIPOPROTEIN"/>
    <property type="match status" value="1"/>
</dbReference>
<protein>
    <submittedName>
        <fullName evidence="3">DUF4136 domain-containing protein</fullName>
    </submittedName>
</protein>
<keyword evidence="1" id="KW-0732">Signal</keyword>
<dbReference type="OrthoDB" id="118896at2"/>